<feature type="domain" description="Helicase ATP-binding" evidence="14">
    <location>
        <begin position="34"/>
        <end position="208"/>
    </location>
</feature>
<evidence type="ECO:0000256" key="4">
    <source>
        <dbReference type="ARBA" id="ARBA00022741"/>
    </source>
</evidence>
<evidence type="ECO:0000256" key="2">
    <source>
        <dbReference type="ARBA" id="ARBA00005446"/>
    </source>
</evidence>
<comment type="catalytic activity">
    <reaction evidence="13">
        <text>ATP + H2O = ADP + phosphate + H(+)</text>
        <dbReference type="Rhea" id="RHEA:13065"/>
        <dbReference type="ChEBI" id="CHEBI:15377"/>
        <dbReference type="ChEBI" id="CHEBI:15378"/>
        <dbReference type="ChEBI" id="CHEBI:30616"/>
        <dbReference type="ChEBI" id="CHEBI:43474"/>
        <dbReference type="ChEBI" id="CHEBI:456216"/>
    </reaction>
</comment>
<dbReference type="InterPro" id="IPR002464">
    <property type="entry name" value="DNA/RNA_helicase_DEAH_CS"/>
</dbReference>
<evidence type="ECO:0000256" key="7">
    <source>
        <dbReference type="ARBA" id="ARBA00022840"/>
    </source>
</evidence>
<dbReference type="GeneID" id="105360635"/>
<evidence type="ECO:0000256" key="13">
    <source>
        <dbReference type="ARBA" id="ARBA00049360"/>
    </source>
</evidence>
<evidence type="ECO:0000256" key="1">
    <source>
        <dbReference type="ARBA" id="ARBA00004123"/>
    </source>
</evidence>
<comment type="catalytic activity">
    <reaction evidence="11">
        <text>Couples ATP hydrolysis with the unwinding of duplex DNA by translocating in the 3'-5' direction.</text>
        <dbReference type="EC" id="5.6.2.4"/>
    </reaction>
</comment>
<dbReference type="PANTHER" id="PTHR13710:SF152">
    <property type="entry name" value="ATP-DEPENDENT DNA HELICASE Q5"/>
    <property type="match status" value="1"/>
</dbReference>
<dbReference type="Pfam" id="PF00270">
    <property type="entry name" value="DEAD"/>
    <property type="match status" value="1"/>
</dbReference>
<comment type="subcellular location">
    <subcellularLocation>
        <location evidence="1">Nucleus</location>
    </subcellularLocation>
</comment>
<organism evidence="16 17">
    <name type="scientific">Ceratosolen solmsi marchali</name>
    <dbReference type="NCBI Taxonomy" id="326594"/>
    <lineage>
        <taxon>Eukaryota</taxon>
        <taxon>Metazoa</taxon>
        <taxon>Ecdysozoa</taxon>
        <taxon>Arthropoda</taxon>
        <taxon>Hexapoda</taxon>
        <taxon>Insecta</taxon>
        <taxon>Pterygota</taxon>
        <taxon>Neoptera</taxon>
        <taxon>Endopterygota</taxon>
        <taxon>Hymenoptera</taxon>
        <taxon>Apocrita</taxon>
        <taxon>Proctotrupomorpha</taxon>
        <taxon>Chalcidoidea</taxon>
        <taxon>Agaonidae</taxon>
        <taxon>Agaoninae</taxon>
        <taxon>Ceratosolen</taxon>
    </lineage>
</organism>
<keyword evidence="8" id="KW-0238">DNA-binding</keyword>
<dbReference type="InterPro" id="IPR011545">
    <property type="entry name" value="DEAD/DEAH_box_helicase_dom"/>
</dbReference>
<proteinExistence type="inferred from homology"/>
<feature type="domain" description="Helicase C-terminal" evidence="15">
    <location>
        <begin position="246"/>
        <end position="397"/>
    </location>
</feature>
<dbReference type="GO" id="GO:0043138">
    <property type="term" value="F:3'-5' DNA helicase activity"/>
    <property type="evidence" value="ECO:0007669"/>
    <property type="project" value="UniProtKB-EC"/>
</dbReference>
<accession>A0AAJ6YD69</accession>
<dbReference type="InterPro" id="IPR014001">
    <property type="entry name" value="Helicase_ATP-bd"/>
</dbReference>
<evidence type="ECO:0000256" key="6">
    <source>
        <dbReference type="ARBA" id="ARBA00022806"/>
    </source>
</evidence>
<dbReference type="PROSITE" id="PS51192">
    <property type="entry name" value="HELICASE_ATP_BIND_1"/>
    <property type="match status" value="1"/>
</dbReference>
<evidence type="ECO:0000256" key="12">
    <source>
        <dbReference type="ARBA" id="ARBA00034808"/>
    </source>
</evidence>
<dbReference type="PANTHER" id="PTHR13710">
    <property type="entry name" value="DNA HELICASE RECQ FAMILY MEMBER"/>
    <property type="match status" value="1"/>
</dbReference>
<dbReference type="GO" id="GO:0003677">
    <property type="term" value="F:DNA binding"/>
    <property type="evidence" value="ECO:0007669"/>
    <property type="project" value="UniProtKB-KW"/>
</dbReference>
<dbReference type="GO" id="GO:0005634">
    <property type="term" value="C:nucleus"/>
    <property type="evidence" value="ECO:0007669"/>
    <property type="project" value="UniProtKB-SubCell"/>
</dbReference>
<dbReference type="EC" id="5.6.2.4" evidence="12"/>
<dbReference type="GO" id="GO:0000724">
    <property type="term" value="P:double-strand break repair via homologous recombination"/>
    <property type="evidence" value="ECO:0007669"/>
    <property type="project" value="TreeGrafter"/>
</dbReference>
<dbReference type="GO" id="GO:0005737">
    <property type="term" value="C:cytoplasm"/>
    <property type="evidence" value="ECO:0007669"/>
    <property type="project" value="TreeGrafter"/>
</dbReference>
<dbReference type="Proteomes" id="UP000695007">
    <property type="component" value="Unplaced"/>
</dbReference>
<dbReference type="Gene3D" id="3.40.50.300">
    <property type="entry name" value="P-loop containing nucleotide triphosphate hydrolases"/>
    <property type="match status" value="2"/>
</dbReference>
<evidence type="ECO:0000256" key="11">
    <source>
        <dbReference type="ARBA" id="ARBA00034617"/>
    </source>
</evidence>
<dbReference type="SMART" id="SM00487">
    <property type="entry name" value="DEXDc"/>
    <property type="match status" value="1"/>
</dbReference>
<evidence type="ECO:0000256" key="9">
    <source>
        <dbReference type="ARBA" id="ARBA00023235"/>
    </source>
</evidence>
<dbReference type="InterPro" id="IPR001650">
    <property type="entry name" value="Helicase_C-like"/>
</dbReference>
<dbReference type="InterPro" id="IPR027417">
    <property type="entry name" value="P-loop_NTPase"/>
</dbReference>
<protein>
    <recommendedName>
        <fullName evidence="12">DNA 3'-5' helicase</fullName>
        <ecNumber evidence="12">5.6.2.4</ecNumber>
    </recommendedName>
</protein>
<dbReference type="GO" id="GO:0005524">
    <property type="term" value="F:ATP binding"/>
    <property type="evidence" value="ECO:0007669"/>
    <property type="project" value="UniProtKB-KW"/>
</dbReference>
<keyword evidence="3" id="KW-0479">Metal-binding</keyword>
<dbReference type="GO" id="GO:0016787">
    <property type="term" value="F:hydrolase activity"/>
    <property type="evidence" value="ECO:0007669"/>
    <property type="project" value="UniProtKB-KW"/>
</dbReference>
<dbReference type="FunFam" id="3.40.50.300:FF:000444">
    <property type="entry name" value="ATP-dependent DNA helicase"/>
    <property type="match status" value="1"/>
</dbReference>
<dbReference type="SMART" id="SM00490">
    <property type="entry name" value="HELICc"/>
    <property type="match status" value="1"/>
</dbReference>
<gene>
    <name evidence="17" type="primary">LOC105360635</name>
</gene>
<dbReference type="InterPro" id="IPR032284">
    <property type="entry name" value="RecQ_Zn-bd"/>
</dbReference>
<dbReference type="AlphaFoldDB" id="A0AAJ6YD69"/>
<dbReference type="GO" id="GO:0005694">
    <property type="term" value="C:chromosome"/>
    <property type="evidence" value="ECO:0007669"/>
    <property type="project" value="TreeGrafter"/>
</dbReference>
<dbReference type="PROSITE" id="PS00690">
    <property type="entry name" value="DEAH_ATP_HELICASE"/>
    <property type="match status" value="1"/>
</dbReference>
<reference evidence="17" key="1">
    <citation type="submission" date="2025-08" db="UniProtKB">
        <authorList>
            <consortium name="RefSeq"/>
        </authorList>
    </citation>
    <scope>IDENTIFICATION</scope>
</reference>
<dbReference type="GO" id="GO:0046872">
    <property type="term" value="F:metal ion binding"/>
    <property type="evidence" value="ECO:0007669"/>
    <property type="project" value="UniProtKB-KW"/>
</dbReference>
<dbReference type="PROSITE" id="PS51194">
    <property type="entry name" value="HELICASE_CTER"/>
    <property type="match status" value="1"/>
</dbReference>
<evidence type="ECO:0000256" key="10">
    <source>
        <dbReference type="ARBA" id="ARBA00023242"/>
    </source>
</evidence>
<dbReference type="InterPro" id="IPR004589">
    <property type="entry name" value="DNA_helicase_ATP-dep_RecQ"/>
</dbReference>
<evidence type="ECO:0000313" key="17">
    <source>
        <dbReference type="RefSeq" id="XP_011495894.1"/>
    </source>
</evidence>
<keyword evidence="7" id="KW-0067">ATP-binding</keyword>
<dbReference type="Pfam" id="PF00271">
    <property type="entry name" value="Helicase_C"/>
    <property type="match status" value="1"/>
</dbReference>
<sequence>MSAEIFSEIRLKTKLKNYFGHDDYKNDLQQKAVEAVYKGNKDVYICMPTGSGKSLCFQLPAVAKENSYAIVISPLIALVKNQVDYLNSKNIIAYALNSKTTKTMKTAIINDMLSNNPKMKLLYVTPELCDTQSFQHLLTQVKLKVLSYFVIDEAHCLSQWGHDFRPSYRKLSTLREQKPEVPIIALTATAAKEVKEDIFKTLKMNNPVIYSIPVFRSNLFYDVWFIDTIPDPFEHLKQFIKISLGPTDDSIPKEKKNCGIIYCRKKETTETLAHKLTTLGIPTMSYHAGLKNKQRIEVQDSWTSGIISVIAATCSFGMGVDKASVRFVVHWTVPQTIASYYQESGRAGRDGKQSFCRIYFSREEFSTITFLCQNYAEGESSISHFQNKHDYQQNKLKSFNQLVDCFTGLKCRHGVFSKYFGDPVPKCVNRCDVCKNKDAVKEKLLQFESSNQYKPKHKEYLESFGLEKYDNFEYNTEPRESEDNTQSKLEKLARQQEKQLINEQFQLRRGGKNHDEIQKINLESAKTSCVLAAESTHIKIKGLTVNLREFFFNKINIGLLNNFHTCIKEYEKYLSVENINDIAREIEYNIVCTAKAISTYKFLATQKVSQLQKQTKSNELYEDLKKHNKFIKTVKYEEERGDCETSLEEFKHKKRDISSCDNFQTALELERLKTNSIEPKDFTMKLNKIGSTSIKCIIGKLDSSSSVGFTTALEFSKMKKDNKLNNKSQKQSDYPSVKAFFKGSTNRIENITEKEINQNQDNYGENTGEKSCNGESNRLSNKINDIVLGNKLGKNKTKEIIVKNSFNNKSKNIDNIKKKDIKYMEAKKCSYVSSQKSKSSLKNKLAAKNVLLFGDDISPEFGIEQHAINIRDNDTTVINTIYKANNDKEKILSVEKQNSENMCYMQDKIVKDDKKRLHSDLKEFENLNKITHDIKRQKFNNEVASNKTPASIRIHRKTFNILKPIVMKYYVSSYIPNAAKFKTIFRKIHMDVLDKQIHDQDGIEALAVKRIKSKKYLNN</sequence>
<keyword evidence="16" id="KW-1185">Reference proteome</keyword>
<dbReference type="KEGG" id="csol:105360635"/>
<dbReference type="GO" id="GO:0009378">
    <property type="term" value="F:four-way junction helicase activity"/>
    <property type="evidence" value="ECO:0007669"/>
    <property type="project" value="TreeGrafter"/>
</dbReference>
<evidence type="ECO:0000259" key="15">
    <source>
        <dbReference type="PROSITE" id="PS51194"/>
    </source>
</evidence>
<dbReference type="SUPFAM" id="SSF52540">
    <property type="entry name" value="P-loop containing nucleoside triphosphate hydrolases"/>
    <property type="match status" value="1"/>
</dbReference>
<keyword evidence="6" id="KW-0347">Helicase</keyword>
<keyword evidence="5" id="KW-0378">Hydrolase</keyword>
<evidence type="ECO:0000259" key="14">
    <source>
        <dbReference type="PROSITE" id="PS51192"/>
    </source>
</evidence>
<comment type="similarity">
    <text evidence="2">Belongs to the helicase family. RecQ subfamily.</text>
</comment>
<keyword evidence="9" id="KW-0413">Isomerase</keyword>
<evidence type="ECO:0000256" key="5">
    <source>
        <dbReference type="ARBA" id="ARBA00022801"/>
    </source>
</evidence>
<dbReference type="RefSeq" id="XP_011495894.1">
    <property type="nucleotide sequence ID" value="XM_011497592.1"/>
</dbReference>
<name>A0AAJ6YD69_9HYME</name>
<dbReference type="NCBIfam" id="TIGR00614">
    <property type="entry name" value="recQ_fam"/>
    <property type="match status" value="1"/>
</dbReference>
<evidence type="ECO:0000313" key="16">
    <source>
        <dbReference type="Proteomes" id="UP000695007"/>
    </source>
</evidence>
<keyword evidence="10" id="KW-0539">Nucleus</keyword>
<keyword evidence="4" id="KW-0547">Nucleotide-binding</keyword>
<evidence type="ECO:0000256" key="3">
    <source>
        <dbReference type="ARBA" id="ARBA00022723"/>
    </source>
</evidence>
<evidence type="ECO:0000256" key="8">
    <source>
        <dbReference type="ARBA" id="ARBA00023125"/>
    </source>
</evidence>
<dbReference type="Pfam" id="PF16124">
    <property type="entry name" value="RecQ_Zn_bind"/>
    <property type="match status" value="1"/>
</dbReference>